<dbReference type="EMBL" id="CP154792">
    <property type="protein sequence ID" value="XAN14824.1"/>
    <property type="molecule type" value="Genomic_DNA"/>
</dbReference>
<dbReference type="Proteomes" id="UP001446337">
    <property type="component" value="Chromosome"/>
</dbReference>
<name>A0ABZ3FZF0_ACHDE</name>
<gene>
    <name evidence="3" type="ORF">AAIK43_26035</name>
</gene>
<protein>
    <submittedName>
        <fullName evidence="3">4-amino-4-deoxy-L-arabinose-phospho-UDP flippase</fullName>
    </submittedName>
</protein>
<accession>A0ABZ3FZF0</accession>
<reference evidence="3 4" key="1">
    <citation type="submission" date="2024-05" db="EMBL/GenBank/DDBJ databases">
        <title>Achromobacter denitrificans. BP1, complete genome.</title>
        <authorList>
            <person name="Zhang B."/>
        </authorList>
    </citation>
    <scope>NUCLEOTIDE SEQUENCE [LARGE SCALE GENOMIC DNA]</scope>
    <source>
        <strain evidence="3 4">BP1</strain>
    </source>
</reference>
<feature type="transmembrane region" description="Helical" evidence="1">
    <location>
        <begin position="40"/>
        <end position="61"/>
    </location>
</feature>
<keyword evidence="1" id="KW-1133">Transmembrane helix</keyword>
<dbReference type="InterPro" id="IPR000620">
    <property type="entry name" value="EamA_dom"/>
</dbReference>
<organism evidence="3 4">
    <name type="scientific">Achromobacter denitrificans</name>
    <name type="common">Alcaligenes denitrificans</name>
    <dbReference type="NCBI Taxonomy" id="32002"/>
    <lineage>
        <taxon>Bacteria</taxon>
        <taxon>Pseudomonadati</taxon>
        <taxon>Pseudomonadota</taxon>
        <taxon>Betaproteobacteria</taxon>
        <taxon>Burkholderiales</taxon>
        <taxon>Alcaligenaceae</taxon>
        <taxon>Achromobacter</taxon>
    </lineage>
</organism>
<dbReference type="InterPro" id="IPR037185">
    <property type="entry name" value="EmrE-like"/>
</dbReference>
<keyword evidence="4" id="KW-1185">Reference proteome</keyword>
<feature type="transmembrane region" description="Helical" evidence="1">
    <location>
        <begin position="93"/>
        <end position="110"/>
    </location>
</feature>
<evidence type="ECO:0000259" key="2">
    <source>
        <dbReference type="Pfam" id="PF00892"/>
    </source>
</evidence>
<dbReference type="SUPFAM" id="SSF103481">
    <property type="entry name" value="Multidrug resistance efflux transporter EmrE"/>
    <property type="match status" value="1"/>
</dbReference>
<evidence type="ECO:0000256" key="1">
    <source>
        <dbReference type="SAM" id="Phobius"/>
    </source>
</evidence>
<dbReference type="RefSeq" id="WP_123786466.1">
    <property type="nucleotide sequence ID" value="NZ_CP154792.1"/>
</dbReference>
<feature type="domain" description="EamA" evidence="2">
    <location>
        <begin position="6"/>
        <end position="110"/>
    </location>
</feature>
<keyword evidence="1" id="KW-0812">Transmembrane</keyword>
<dbReference type="Pfam" id="PF00892">
    <property type="entry name" value="EamA"/>
    <property type="match status" value="1"/>
</dbReference>
<proteinExistence type="predicted"/>
<keyword evidence="1" id="KW-0472">Membrane</keyword>
<feature type="transmembrane region" description="Helical" evidence="1">
    <location>
        <begin position="68"/>
        <end position="87"/>
    </location>
</feature>
<sequence length="112" mass="12138">MTYVIAIICVVGIAIGQILFKLSAGSLQRSGSFFDMGTLTLLFSAFALYGITTIAWVWVLQKADLGKVYPLMALAFVLVPLGSHLFLGEKFQTQYFIGVAMIVMGIVIAVRA</sequence>
<evidence type="ECO:0000313" key="3">
    <source>
        <dbReference type="EMBL" id="XAN14824.1"/>
    </source>
</evidence>
<evidence type="ECO:0000313" key="4">
    <source>
        <dbReference type="Proteomes" id="UP001446337"/>
    </source>
</evidence>
<dbReference type="Gene3D" id="1.10.3730.20">
    <property type="match status" value="1"/>
</dbReference>